<name>A0A0W8E1U1_9ZZZZ</name>
<gene>
    <name evidence="1" type="ORF">ASZ90_019962</name>
</gene>
<proteinExistence type="predicted"/>
<accession>A0A0W8E1U1</accession>
<evidence type="ECO:0000313" key="1">
    <source>
        <dbReference type="EMBL" id="KUG02594.1"/>
    </source>
</evidence>
<dbReference type="AlphaFoldDB" id="A0A0W8E1U1"/>
<reference evidence="1" key="1">
    <citation type="journal article" date="2015" name="Proc. Natl. Acad. Sci. U.S.A.">
        <title>Networks of energetic and metabolic interactions define dynamics in microbial communities.</title>
        <authorList>
            <person name="Embree M."/>
            <person name="Liu J.K."/>
            <person name="Al-Bassam M.M."/>
            <person name="Zengler K."/>
        </authorList>
    </citation>
    <scope>NUCLEOTIDE SEQUENCE</scope>
</reference>
<sequence>MTRSGHSWLTAPTTGGGLEITLDYSVTRGYSFSAARFKSLL</sequence>
<organism evidence="1">
    <name type="scientific">hydrocarbon metagenome</name>
    <dbReference type="NCBI Taxonomy" id="938273"/>
    <lineage>
        <taxon>unclassified sequences</taxon>
        <taxon>metagenomes</taxon>
        <taxon>ecological metagenomes</taxon>
    </lineage>
</organism>
<comment type="caution">
    <text evidence="1">The sequence shown here is derived from an EMBL/GenBank/DDBJ whole genome shotgun (WGS) entry which is preliminary data.</text>
</comment>
<dbReference type="EMBL" id="LNQE01001916">
    <property type="protein sequence ID" value="KUG02594.1"/>
    <property type="molecule type" value="Genomic_DNA"/>
</dbReference>
<protein>
    <submittedName>
        <fullName evidence="1">Uncharacterized protein</fullName>
    </submittedName>
</protein>